<dbReference type="STRING" id="1676925.ENSPKIP00000010193"/>
<dbReference type="Gene3D" id="1.10.287.210">
    <property type="match status" value="1"/>
</dbReference>
<protein>
    <submittedName>
        <fullName evidence="2">Uncharacterized protein</fullName>
    </submittedName>
</protein>
<keyword evidence="3" id="KW-1185">Reference proteome</keyword>
<evidence type="ECO:0000313" key="2">
    <source>
        <dbReference type="Ensembl" id="ENSPKIP00000010193.1"/>
    </source>
</evidence>
<reference evidence="2" key="2">
    <citation type="submission" date="2025-09" db="UniProtKB">
        <authorList>
            <consortium name="Ensembl"/>
        </authorList>
    </citation>
    <scope>IDENTIFICATION</scope>
</reference>
<dbReference type="Proteomes" id="UP000261540">
    <property type="component" value="Unplaced"/>
</dbReference>
<dbReference type="PANTHER" id="PTHR10424:SF68">
    <property type="entry name" value="ENDOGENOUS RETROVIRUS GROUP 3 MEMBER 1 ENV POLYPROTEIN"/>
    <property type="match status" value="1"/>
</dbReference>
<evidence type="ECO:0000313" key="3">
    <source>
        <dbReference type="Proteomes" id="UP000261540"/>
    </source>
</evidence>
<dbReference type="AlphaFoldDB" id="A0A3B3QVQ3"/>
<evidence type="ECO:0000256" key="1">
    <source>
        <dbReference type="SAM" id="Phobius"/>
    </source>
</evidence>
<reference evidence="2" key="1">
    <citation type="submission" date="2025-08" db="UniProtKB">
        <authorList>
            <consortium name="Ensembl"/>
        </authorList>
    </citation>
    <scope>IDENTIFICATION</scope>
</reference>
<dbReference type="InterPro" id="IPR018154">
    <property type="entry name" value="TLV/ENV_coat_polyprotein"/>
</dbReference>
<proteinExistence type="predicted"/>
<organism evidence="2 3">
    <name type="scientific">Paramormyrops kingsleyae</name>
    <dbReference type="NCBI Taxonomy" id="1676925"/>
    <lineage>
        <taxon>Eukaryota</taxon>
        <taxon>Metazoa</taxon>
        <taxon>Chordata</taxon>
        <taxon>Craniata</taxon>
        <taxon>Vertebrata</taxon>
        <taxon>Euteleostomi</taxon>
        <taxon>Actinopterygii</taxon>
        <taxon>Neopterygii</taxon>
        <taxon>Teleostei</taxon>
        <taxon>Osteoglossocephala</taxon>
        <taxon>Osteoglossomorpha</taxon>
        <taxon>Osteoglossiformes</taxon>
        <taxon>Mormyridae</taxon>
        <taxon>Paramormyrops</taxon>
    </lineage>
</organism>
<dbReference type="SUPFAM" id="SSF58069">
    <property type="entry name" value="Virus ectodomain"/>
    <property type="match status" value="1"/>
</dbReference>
<sequence length="318" mass="35941">MNKDPRTFNHTMCYDQMNGTNPLGNTTNCDQIAVSGEGAPVNMSGPSNGSYWVQGVAWLCGSRAYFVLPPGWYGVCAPIYVSDHTYVISAEDTTKRRKRSTEEPVQTHDGVWGTDVPDDQKIWSEGKKVILSLFPQVGVGKLLLRVETLTYRLGLFMNASVIIEQQQNNELDVARQMVIQNRMALDLLTAAQGGVCVLLNQTCCTYIPDNVHSSNMTTALQRLKELQMVMAKEKSQQDSSWLSWFTTGAWWSILMKICMPFLLFFILFFCCFITVIPCLKMLIRTALNSAFRAQENMLLFLTHNMETEEEMDGEPREV</sequence>
<dbReference type="GeneTree" id="ENSGT00530000064449"/>
<dbReference type="PANTHER" id="PTHR10424">
    <property type="entry name" value="VIRAL ENVELOPE PROTEIN"/>
    <property type="match status" value="1"/>
</dbReference>
<keyword evidence="1" id="KW-0472">Membrane</keyword>
<accession>A0A3B3QVQ3</accession>
<name>A0A3B3QVQ3_9TELE</name>
<keyword evidence="1" id="KW-0812">Transmembrane</keyword>
<keyword evidence="1" id="KW-1133">Transmembrane helix</keyword>
<dbReference type="Ensembl" id="ENSPKIT00000034318.1">
    <property type="protein sequence ID" value="ENSPKIP00000010193.1"/>
    <property type="gene ID" value="ENSPKIG00000025009.1"/>
</dbReference>
<feature type="transmembrane region" description="Helical" evidence="1">
    <location>
        <begin position="261"/>
        <end position="283"/>
    </location>
</feature>
<dbReference type="Pfam" id="PF00429">
    <property type="entry name" value="TLV_coat"/>
    <property type="match status" value="1"/>
</dbReference>